<dbReference type="Pfam" id="PF02687">
    <property type="entry name" value="FtsX"/>
    <property type="match status" value="2"/>
</dbReference>
<gene>
    <name evidence="9" type="ORF">GO755_21140</name>
</gene>
<accession>A0A7K1SFF6</accession>
<keyword evidence="4 6" id="KW-1133">Transmembrane helix</keyword>
<dbReference type="Pfam" id="PF12704">
    <property type="entry name" value="MacB_PCD"/>
    <property type="match status" value="1"/>
</dbReference>
<dbReference type="EMBL" id="WPIN01000008">
    <property type="protein sequence ID" value="MVM32559.1"/>
    <property type="molecule type" value="Genomic_DNA"/>
</dbReference>
<evidence type="ECO:0000313" key="10">
    <source>
        <dbReference type="Proteomes" id="UP000436006"/>
    </source>
</evidence>
<evidence type="ECO:0000256" key="1">
    <source>
        <dbReference type="ARBA" id="ARBA00004651"/>
    </source>
</evidence>
<proteinExistence type="predicted"/>
<dbReference type="InterPro" id="IPR003838">
    <property type="entry name" value="ABC3_permease_C"/>
</dbReference>
<feature type="transmembrane region" description="Helical" evidence="6">
    <location>
        <begin position="437"/>
        <end position="456"/>
    </location>
</feature>
<feature type="transmembrane region" description="Helical" evidence="6">
    <location>
        <begin position="389"/>
        <end position="411"/>
    </location>
</feature>
<evidence type="ECO:0000256" key="2">
    <source>
        <dbReference type="ARBA" id="ARBA00022475"/>
    </source>
</evidence>
<evidence type="ECO:0000259" key="7">
    <source>
        <dbReference type="Pfam" id="PF02687"/>
    </source>
</evidence>
<evidence type="ECO:0000256" key="4">
    <source>
        <dbReference type="ARBA" id="ARBA00022989"/>
    </source>
</evidence>
<feature type="domain" description="MacB-like periplasmic core" evidence="8">
    <location>
        <begin position="21"/>
        <end position="245"/>
    </location>
</feature>
<comment type="caution">
    <text evidence="9">The sequence shown here is derived from an EMBL/GenBank/DDBJ whole genome shotgun (WGS) entry which is preliminary data.</text>
</comment>
<dbReference type="GO" id="GO:0022857">
    <property type="term" value="F:transmembrane transporter activity"/>
    <property type="evidence" value="ECO:0007669"/>
    <property type="project" value="TreeGrafter"/>
</dbReference>
<dbReference type="AlphaFoldDB" id="A0A7K1SFF6"/>
<dbReference type="GO" id="GO:0005886">
    <property type="term" value="C:plasma membrane"/>
    <property type="evidence" value="ECO:0007669"/>
    <property type="project" value="UniProtKB-SubCell"/>
</dbReference>
<keyword evidence="2" id="KW-1003">Cell membrane</keyword>
<feature type="transmembrane region" description="Helical" evidence="6">
    <location>
        <begin position="21"/>
        <end position="41"/>
    </location>
</feature>
<feature type="transmembrane region" description="Helical" evidence="6">
    <location>
        <begin position="735"/>
        <end position="754"/>
    </location>
</feature>
<organism evidence="9 10">
    <name type="scientific">Spirosoma arboris</name>
    <dbReference type="NCBI Taxonomy" id="2682092"/>
    <lineage>
        <taxon>Bacteria</taxon>
        <taxon>Pseudomonadati</taxon>
        <taxon>Bacteroidota</taxon>
        <taxon>Cytophagia</taxon>
        <taxon>Cytophagales</taxon>
        <taxon>Cytophagaceae</taxon>
        <taxon>Spirosoma</taxon>
    </lineage>
</organism>
<protein>
    <submittedName>
        <fullName evidence="9">FtsX-like permease family protein</fullName>
    </submittedName>
</protein>
<evidence type="ECO:0000256" key="6">
    <source>
        <dbReference type="SAM" id="Phobius"/>
    </source>
</evidence>
<dbReference type="Proteomes" id="UP000436006">
    <property type="component" value="Unassembled WGS sequence"/>
</dbReference>
<evidence type="ECO:0000313" key="9">
    <source>
        <dbReference type="EMBL" id="MVM32559.1"/>
    </source>
</evidence>
<keyword evidence="3 6" id="KW-0812">Transmembrane</keyword>
<comment type="subcellular location">
    <subcellularLocation>
        <location evidence="1">Cell membrane</location>
        <topology evidence="1">Multi-pass membrane protein</topology>
    </subcellularLocation>
</comment>
<dbReference type="PANTHER" id="PTHR30572">
    <property type="entry name" value="MEMBRANE COMPONENT OF TRANSPORTER-RELATED"/>
    <property type="match status" value="1"/>
</dbReference>
<sequence length="806" mass="89215">MLRNYFKIAFRNLVKNKVYSSTNIIGLAVGTLCCLYIVLYVQDQYSYDKQHLDVNDIYRITTLWTIQGDKGNWATVTAPVAPAMKNDFAEVAQYTRIVPDLGIDHHLLRYQDKALYEKDAVFADSTLFDLFNFHFEYGNPKTALSAPYTVVLLKSTADKLFGLENPLGKVITIDNTNGKHDFTVSGVVDESLGKSHIQANLFMSMNSGGFGDFALHNNSWSGANFVISYVKLQPKTNVAALDKKLPAFLKKYGDEQLKSQGMTKDLHLEPVRSIHTSPGYKGVELTKPVSPSFLYILLLIAGLIQVIACINFMNLSTARASKRAKEVGVRKVTGAERTDLIRQFLGESLLLSFIGVCIALPLLIILLPYLNQLTAADISLTFLTDYRLWVVLASLVMITGLLAGSYPAFYLSGFQAIKVIKGNFTNHISAAGIRRSLVVFQFVLSIVLITGIIIIYSQLSFIKNKDLGFDKDQKLIFSFHTGEAVAKLPGFMADIRALAEVKTVSRANNSPGQMVLYDMHLFRAGGNMTTAPDASFIEADEQFMNATGIRLASGRDFRPSDSGKIIINESLAKSLNLTVASAPGTRVYSQRGDGSPMNFDIIGVMKNYNFSSLRDEVKPLFLTYSPDTGSKLIVSAASKNYTALLDKLETIWQKDFVNTPFDYAFMDDDVQKQYEAESTLGRIVNSFTLMAILISCLGLFGLAAFDAEQRSKEIGIRKALGASVSGIIQLLSKDFLKLVMVAFVIATPIAWWSTNQWLQGFAYRVPVSWWMFAIAGLLSLFIALFTVSFQSVKAALMNPVTSLRSE</sequence>
<feature type="transmembrane region" description="Helical" evidence="6">
    <location>
        <begin position="293"/>
        <end position="315"/>
    </location>
</feature>
<dbReference type="InterPro" id="IPR025857">
    <property type="entry name" value="MacB_PCD"/>
</dbReference>
<keyword evidence="5 6" id="KW-0472">Membrane</keyword>
<evidence type="ECO:0000256" key="3">
    <source>
        <dbReference type="ARBA" id="ARBA00022692"/>
    </source>
</evidence>
<name>A0A7K1SFF6_9BACT</name>
<keyword evidence="10" id="KW-1185">Reference proteome</keyword>
<evidence type="ECO:0000259" key="8">
    <source>
        <dbReference type="Pfam" id="PF12704"/>
    </source>
</evidence>
<evidence type="ECO:0000256" key="5">
    <source>
        <dbReference type="ARBA" id="ARBA00023136"/>
    </source>
</evidence>
<dbReference type="PANTHER" id="PTHR30572:SF18">
    <property type="entry name" value="ABC-TYPE MACROLIDE FAMILY EXPORT SYSTEM PERMEASE COMPONENT 2"/>
    <property type="match status" value="1"/>
</dbReference>
<dbReference type="InterPro" id="IPR050250">
    <property type="entry name" value="Macrolide_Exporter_MacB"/>
</dbReference>
<feature type="transmembrane region" description="Helical" evidence="6">
    <location>
        <begin position="687"/>
        <end position="707"/>
    </location>
</feature>
<feature type="transmembrane region" description="Helical" evidence="6">
    <location>
        <begin position="349"/>
        <end position="369"/>
    </location>
</feature>
<feature type="domain" description="ABC3 transporter permease C-terminal" evidence="7">
    <location>
        <begin position="299"/>
        <end position="412"/>
    </location>
</feature>
<feature type="transmembrane region" description="Helical" evidence="6">
    <location>
        <begin position="769"/>
        <end position="789"/>
    </location>
</feature>
<feature type="domain" description="ABC3 transporter permease C-terminal" evidence="7">
    <location>
        <begin position="686"/>
        <end position="799"/>
    </location>
</feature>
<reference evidence="9 10" key="1">
    <citation type="submission" date="2019-12" db="EMBL/GenBank/DDBJ databases">
        <title>Spirosoma sp. HMF4905 genome sequencing and assembly.</title>
        <authorList>
            <person name="Kang H."/>
            <person name="Cha I."/>
            <person name="Kim H."/>
            <person name="Joh K."/>
        </authorList>
    </citation>
    <scope>NUCLEOTIDE SEQUENCE [LARGE SCALE GENOMIC DNA]</scope>
    <source>
        <strain evidence="9 10">HMF4905</strain>
    </source>
</reference>